<dbReference type="SUPFAM" id="SSF49464">
    <property type="entry name" value="Carboxypeptidase regulatory domain-like"/>
    <property type="match status" value="1"/>
</dbReference>
<organism evidence="2 3">
    <name type="scientific">Vicingus serpentipes</name>
    <dbReference type="NCBI Taxonomy" id="1926625"/>
    <lineage>
        <taxon>Bacteria</taxon>
        <taxon>Pseudomonadati</taxon>
        <taxon>Bacteroidota</taxon>
        <taxon>Flavobacteriia</taxon>
        <taxon>Flavobacteriales</taxon>
        <taxon>Vicingaceae</taxon>
        <taxon>Vicingus</taxon>
    </lineage>
</organism>
<keyword evidence="3" id="KW-1185">Reference proteome</keyword>
<sequence>MKYISALLITFIFCSASLELKAQSIFNLNSTILSAKDSTPVGFVHIINLFTNYGVVSEYDGTFTFIVAENDTLKISAIGYNTLTLPANKNITTIYISPKNYNLEEFTVIPYKDFNEFRYAFSELELYDSTLQISPLIFLNGHLYNYVDNGGRLGVTIGGGISMLYDALSKQGKSKRRYEQLIIRDRYKAFLASKFNNNIIKQATYLDDETTINDFKYYCDFSDDFIEKSNGYEIIKQIQDCYREYLVYK</sequence>
<dbReference type="InterPro" id="IPR008969">
    <property type="entry name" value="CarboxyPept-like_regulatory"/>
</dbReference>
<dbReference type="Proteomes" id="UP000321721">
    <property type="component" value="Unassembled WGS sequence"/>
</dbReference>
<evidence type="ECO:0000256" key="1">
    <source>
        <dbReference type="SAM" id="SignalP"/>
    </source>
</evidence>
<gene>
    <name evidence="2" type="ORF">FRY74_06085</name>
</gene>
<dbReference type="EMBL" id="VOOS01000002">
    <property type="protein sequence ID" value="TXB66139.1"/>
    <property type="molecule type" value="Genomic_DNA"/>
</dbReference>
<name>A0A5C6RW67_9FLAO</name>
<evidence type="ECO:0000313" key="3">
    <source>
        <dbReference type="Proteomes" id="UP000321721"/>
    </source>
</evidence>
<proteinExistence type="predicted"/>
<reference evidence="2 3" key="1">
    <citation type="submission" date="2019-08" db="EMBL/GenBank/DDBJ databases">
        <title>Genome of Vicingus serpentipes NCIMB 15042.</title>
        <authorList>
            <person name="Bowman J.P."/>
        </authorList>
    </citation>
    <scope>NUCLEOTIDE SEQUENCE [LARGE SCALE GENOMIC DNA]</scope>
    <source>
        <strain evidence="2 3">NCIMB 15042</strain>
    </source>
</reference>
<dbReference type="OrthoDB" id="1467339at2"/>
<evidence type="ECO:0000313" key="2">
    <source>
        <dbReference type="EMBL" id="TXB66139.1"/>
    </source>
</evidence>
<keyword evidence="1" id="KW-0732">Signal</keyword>
<comment type="caution">
    <text evidence="2">The sequence shown here is derived from an EMBL/GenBank/DDBJ whole genome shotgun (WGS) entry which is preliminary data.</text>
</comment>
<dbReference type="AlphaFoldDB" id="A0A5C6RW67"/>
<feature type="signal peptide" evidence="1">
    <location>
        <begin position="1"/>
        <end position="22"/>
    </location>
</feature>
<protein>
    <recommendedName>
        <fullName evidence="4">Carboxypeptidase-like regulatory domain-containing protein</fullName>
    </recommendedName>
</protein>
<dbReference type="RefSeq" id="WP_147099631.1">
    <property type="nucleotide sequence ID" value="NZ_VOOS01000002.1"/>
</dbReference>
<accession>A0A5C6RW67</accession>
<evidence type="ECO:0008006" key="4">
    <source>
        <dbReference type="Google" id="ProtNLM"/>
    </source>
</evidence>
<feature type="chain" id="PRO_5022767793" description="Carboxypeptidase-like regulatory domain-containing protein" evidence="1">
    <location>
        <begin position="23"/>
        <end position="249"/>
    </location>
</feature>